<accession>A0A9N9HRE9</accession>
<evidence type="ECO:0000313" key="1">
    <source>
        <dbReference type="EMBL" id="CAG8701850.1"/>
    </source>
</evidence>
<gene>
    <name evidence="1" type="ORF">AGERDE_LOCUS13551</name>
</gene>
<reference evidence="1" key="1">
    <citation type="submission" date="2021-06" db="EMBL/GenBank/DDBJ databases">
        <authorList>
            <person name="Kallberg Y."/>
            <person name="Tangrot J."/>
            <person name="Rosling A."/>
        </authorList>
    </citation>
    <scope>NUCLEOTIDE SEQUENCE</scope>
    <source>
        <strain evidence="1">MT106</strain>
    </source>
</reference>
<dbReference type="EMBL" id="CAJVPL010018383">
    <property type="protein sequence ID" value="CAG8701850.1"/>
    <property type="molecule type" value="Genomic_DNA"/>
</dbReference>
<protein>
    <submittedName>
        <fullName evidence="1">12998_t:CDS:1</fullName>
    </submittedName>
</protein>
<feature type="non-terminal residue" evidence="1">
    <location>
        <position position="153"/>
    </location>
</feature>
<keyword evidence="2" id="KW-1185">Reference proteome</keyword>
<feature type="non-terminal residue" evidence="1">
    <location>
        <position position="1"/>
    </location>
</feature>
<dbReference type="AlphaFoldDB" id="A0A9N9HRE9"/>
<sequence length="153" mass="17734">NRPEGQFIWNDVCYKTCKRCKENHSQKNKDNQNEKMPTIIDHELSQHKNIVFSSDLSDKSLNAYTLLQGAEKVPDEFKEEEYGIKNDVHNIVEEHSEVEHISNITHTEIDYLDLGNFIEHEIQELTAGAHIDEVANIIYQTHLLVCLDVTMVQ</sequence>
<proteinExistence type="predicted"/>
<organism evidence="1 2">
    <name type="scientific">Ambispora gerdemannii</name>
    <dbReference type="NCBI Taxonomy" id="144530"/>
    <lineage>
        <taxon>Eukaryota</taxon>
        <taxon>Fungi</taxon>
        <taxon>Fungi incertae sedis</taxon>
        <taxon>Mucoromycota</taxon>
        <taxon>Glomeromycotina</taxon>
        <taxon>Glomeromycetes</taxon>
        <taxon>Archaeosporales</taxon>
        <taxon>Ambisporaceae</taxon>
        <taxon>Ambispora</taxon>
    </lineage>
</organism>
<name>A0A9N9HRE9_9GLOM</name>
<evidence type="ECO:0000313" key="2">
    <source>
        <dbReference type="Proteomes" id="UP000789831"/>
    </source>
</evidence>
<dbReference type="Proteomes" id="UP000789831">
    <property type="component" value="Unassembled WGS sequence"/>
</dbReference>
<comment type="caution">
    <text evidence="1">The sequence shown here is derived from an EMBL/GenBank/DDBJ whole genome shotgun (WGS) entry which is preliminary data.</text>
</comment>